<feature type="domain" description="HTH cro/C1-type" evidence="2">
    <location>
        <begin position="29"/>
        <end position="84"/>
    </location>
</feature>
<dbReference type="CDD" id="cd00093">
    <property type="entry name" value="HTH_XRE"/>
    <property type="match status" value="1"/>
</dbReference>
<dbReference type="Pfam" id="PF13560">
    <property type="entry name" value="HTH_31"/>
    <property type="match status" value="1"/>
</dbReference>
<gene>
    <name evidence="3" type="ORF">GCM10010249_07400</name>
</gene>
<reference evidence="3" key="1">
    <citation type="journal article" date="2014" name="Int. J. Syst. Evol. Microbiol.">
        <title>Complete genome sequence of Corynebacterium casei LMG S-19264T (=DSM 44701T), isolated from a smear-ripened cheese.</title>
        <authorList>
            <consortium name="US DOE Joint Genome Institute (JGI-PGF)"/>
            <person name="Walter F."/>
            <person name="Albersmeier A."/>
            <person name="Kalinowski J."/>
            <person name="Ruckert C."/>
        </authorList>
    </citation>
    <scope>NUCLEOTIDE SEQUENCE</scope>
    <source>
        <strain evidence="3">JCM 4335</strain>
    </source>
</reference>
<dbReference type="Gene3D" id="1.10.260.40">
    <property type="entry name" value="lambda repressor-like DNA-binding domains"/>
    <property type="match status" value="1"/>
</dbReference>
<dbReference type="Gene3D" id="1.25.40.10">
    <property type="entry name" value="Tetratricopeptide repeat domain"/>
    <property type="match status" value="1"/>
</dbReference>
<reference evidence="3" key="2">
    <citation type="submission" date="2020-09" db="EMBL/GenBank/DDBJ databases">
        <authorList>
            <person name="Sun Q."/>
            <person name="Ohkuma M."/>
        </authorList>
    </citation>
    <scope>NUCLEOTIDE SEQUENCE</scope>
    <source>
        <strain evidence="3">JCM 4335</strain>
    </source>
</reference>
<dbReference type="InterPro" id="IPR001387">
    <property type="entry name" value="Cro/C1-type_HTH"/>
</dbReference>
<feature type="region of interest" description="Disordered" evidence="1">
    <location>
        <begin position="1"/>
        <end position="20"/>
    </location>
</feature>
<evidence type="ECO:0000259" key="2">
    <source>
        <dbReference type="SMART" id="SM00530"/>
    </source>
</evidence>
<dbReference type="InterPro" id="IPR010982">
    <property type="entry name" value="Lambda_DNA-bd_dom_sf"/>
</dbReference>
<name>A0A918AY55_9ACTN</name>
<evidence type="ECO:0000313" key="3">
    <source>
        <dbReference type="EMBL" id="GGP91882.1"/>
    </source>
</evidence>
<dbReference type="SUPFAM" id="SSF48452">
    <property type="entry name" value="TPR-like"/>
    <property type="match status" value="1"/>
</dbReference>
<keyword evidence="4" id="KW-1185">Reference proteome</keyword>
<proteinExistence type="predicted"/>
<dbReference type="AlphaFoldDB" id="A0A918AY55"/>
<protein>
    <recommendedName>
        <fullName evidence="2">HTH cro/C1-type domain-containing protein</fullName>
    </recommendedName>
</protein>
<sequence length="481" mass="51654">MGLIGEDGVGQRPNDLTPHASPQHYLGAEMRAWRNQRGLSLGKLGRTIVFNSSYMARVERGDQAASADLVRAYDEALGAGGSLIRLHKRMAEGASLEALAAAHVSNQGAHVANRPAAMAGESGVRAPSEEGLSVPVRTDDGRIIFVSLSRRSLLGALGAGAALTAAAESPVAASVSPRRAAAHTSGANPIELLQATRRVLIDNDNRFGPARVIPVVQQQIAAIKELRADRRGSDRRQLLQLQTQYAELCGWLYQDLGDFRAAQHWMHEALEASHMCGDSDLTTYILARRSQLAGDMRDAIEAVDVAEAAEDLAAPRSRLAAVAATYGAHGHALRKDAATTQRAYEHALELHANMDPDPGSPWGVWLDSAYIEVQRAHSLAVLGDHQGAAEGFHQAISRLPAGYHRDRGVYLARQAVALAGAREVEQAVVVGLQALSIGEETGSARISRELARLDESFDQWRTVPSVIEFKDAMTEAVLRQA</sequence>
<accession>A0A918AY55</accession>
<dbReference type="GO" id="GO:0003677">
    <property type="term" value="F:DNA binding"/>
    <property type="evidence" value="ECO:0007669"/>
    <property type="project" value="InterPro"/>
</dbReference>
<comment type="caution">
    <text evidence="3">The sequence shown here is derived from an EMBL/GenBank/DDBJ whole genome shotgun (WGS) entry which is preliminary data.</text>
</comment>
<organism evidence="3 4">
    <name type="scientific">Streptomyces roseolilacinus</name>
    <dbReference type="NCBI Taxonomy" id="66904"/>
    <lineage>
        <taxon>Bacteria</taxon>
        <taxon>Bacillati</taxon>
        <taxon>Actinomycetota</taxon>
        <taxon>Actinomycetes</taxon>
        <taxon>Kitasatosporales</taxon>
        <taxon>Streptomycetaceae</taxon>
        <taxon>Streptomyces</taxon>
    </lineage>
</organism>
<dbReference type="SUPFAM" id="SSF47413">
    <property type="entry name" value="lambda repressor-like DNA-binding domains"/>
    <property type="match status" value="1"/>
</dbReference>
<dbReference type="EMBL" id="BMSV01000001">
    <property type="protein sequence ID" value="GGP91882.1"/>
    <property type="molecule type" value="Genomic_DNA"/>
</dbReference>
<dbReference type="SMART" id="SM00530">
    <property type="entry name" value="HTH_XRE"/>
    <property type="match status" value="1"/>
</dbReference>
<evidence type="ECO:0000313" key="4">
    <source>
        <dbReference type="Proteomes" id="UP000654123"/>
    </source>
</evidence>
<evidence type="ECO:0000256" key="1">
    <source>
        <dbReference type="SAM" id="MobiDB-lite"/>
    </source>
</evidence>
<dbReference type="InterPro" id="IPR011990">
    <property type="entry name" value="TPR-like_helical_dom_sf"/>
</dbReference>
<dbReference type="Proteomes" id="UP000654123">
    <property type="component" value="Unassembled WGS sequence"/>
</dbReference>